<dbReference type="AlphaFoldDB" id="A0A419DCU8"/>
<comment type="catalytic activity">
    <reaction evidence="3">
        <text>L-aspartate + L-glutamine + ATP + H2O = L-asparagine + L-glutamate + AMP + diphosphate + H(+)</text>
        <dbReference type="Rhea" id="RHEA:12228"/>
        <dbReference type="ChEBI" id="CHEBI:15377"/>
        <dbReference type="ChEBI" id="CHEBI:15378"/>
        <dbReference type="ChEBI" id="CHEBI:29985"/>
        <dbReference type="ChEBI" id="CHEBI:29991"/>
        <dbReference type="ChEBI" id="CHEBI:30616"/>
        <dbReference type="ChEBI" id="CHEBI:33019"/>
        <dbReference type="ChEBI" id="CHEBI:58048"/>
        <dbReference type="ChEBI" id="CHEBI:58359"/>
        <dbReference type="ChEBI" id="CHEBI:456215"/>
        <dbReference type="EC" id="6.3.5.4"/>
    </reaction>
</comment>
<comment type="caution">
    <text evidence="5">The sequence shown here is derived from an EMBL/GenBank/DDBJ whole genome shotgun (WGS) entry which is preliminary data.</text>
</comment>
<dbReference type="PANTHER" id="PTHR43284">
    <property type="entry name" value="ASPARAGINE SYNTHETASE (GLUTAMINE-HYDROLYZING)"/>
    <property type="match status" value="1"/>
</dbReference>
<evidence type="ECO:0000313" key="6">
    <source>
        <dbReference type="Proteomes" id="UP000285655"/>
    </source>
</evidence>
<dbReference type="SUPFAM" id="SSF52402">
    <property type="entry name" value="Adenine nucleotide alpha hydrolases-like"/>
    <property type="match status" value="1"/>
</dbReference>
<name>A0A419DCU8_9BACT</name>
<dbReference type="Gene3D" id="3.60.20.10">
    <property type="entry name" value="Glutamine Phosphoribosylpyrophosphate, subunit 1, domain 1"/>
    <property type="match status" value="1"/>
</dbReference>
<dbReference type="InterPro" id="IPR051786">
    <property type="entry name" value="ASN_synthetase/amidase"/>
</dbReference>
<dbReference type="GO" id="GO:0006529">
    <property type="term" value="P:asparagine biosynthetic process"/>
    <property type="evidence" value="ECO:0007669"/>
    <property type="project" value="InterPro"/>
</dbReference>
<evidence type="ECO:0000256" key="3">
    <source>
        <dbReference type="ARBA" id="ARBA00048741"/>
    </source>
</evidence>
<dbReference type="Proteomes" id="UP000285655">
    <property type="component" value="Unassembled WGS sequence"/>
</dbReference>
<dbReference type="InterPro" id="IPR014729">
    <property type="entry name" value="Rossmann-like_a/b/a_fold"/>
</dbReference>
<evidence type="ECO:0000259" key="4">
    <source>
        <dbReference type="Pfam" id="PF00733"/>
    </source>
</evidence>
<evidence type="ECO:0000313" key="5">
    <source>
        <dbReference type="EMBL" id="RJO60860.1"/>
    </source>
</evidence>
<proteinExistence type="predicted"/>
<dbReference type="EC" id="6.3.5.4" evidence="2"/>
<dbReference type="InterPro" id="IPR029055">
    <property type="entry name" value="Ntn_hydrolases_N"/>
</dbReference>
<evidence type="ECO:0000256" key="1">
    <source>
        <dbReference type="ARBA" id="ARBA00005187"/>
    </source>
</evidence>
<dbReference type="SUPFAM" id="SSF56235">
    <property type="entry name" value="N-terminal nucleophile aminohydrolases (Ntn hydrolases)"/>
    <property type="match status" value="1"/>
</dbReference>
<dbReference type="PANTHER" id="PTHR43284:SF1">
    <property type="entry name" value="ASPARAGINE SYNTHETASE"/>
    <property type="match status" value="1"/>
</dbReference>
<feature type="domain" description="Asparagine synthetase" evidence="4">
    <location>
        <begin position="258"/>
        <end position="375"/>
    </location>
</feature>
<dbReference type="Pfam" id="PF00733">
    <property type="entry name" value="Asn_synthase"/>
    <property type="match status" value="1"/>
</dbReference>
<comment type="pathway">
    <text evidence="1">Amino-acid biosynthesis; L-asparagine biosynthesis; L-asparagine from L-aspartate (L-Gln route): step 1/1.</text>
</comment>
<evidence type="ECO:0000256" key="2">
    <source>
        <dbReference type="ARBA" id="ARBA00012737"/>
    </source>
</evidence>
<dbReference type="EMBL" id="QZJW01000037">
    <property type="protein sequence ID" value="RJO60860.1"/>
    <property type="molecule type" value="Genomic_DNA"/>
</dbReference>
<dbReference type="InterPro" id="IPR001962">
    <property type="entry name" value="Asn_synthase"/>
</dbReference>
<dbReference type="GO" id="GO:0004066">
    <property type="term" value="F:asparagine synthase (glutamine-hydrolyzing) activity"/>
    <property type="evidence" value="ECO:0007669"/>
    <property type="project" value="UniProtKB-EC"/>
</dbReference>
<dbReference type="Gene3D" id="3.40.50.620">
    <property type="entry name" value="HUPs"/>
    <property type="match status" value="1"/>
</dbReference>
<protein>
    <recommendedName>
        <fullName evidence="2">asparagine synthase (glutamine-hydrolyzing)</fullName>
        <ecNumber evidence="2">6.3.5.4</ecNumber>
    </recommendedName>
</protein>
<accession>A0A419DCU8</accession>
<sequence length="610" mass="70954">MPGISFLYSFKEGINEIEDNIFRALANTLHDERYKQSVLVKDKLIFLGSSSYDGYPMTTFENDDFIVILEGMIYQERSKTLHEELSELSQMIAGNSINKQNKITEWLLNTDGDFIVLVIDKRTGKIYFINDTLGRLPVYTFKSNNEYVISRDTRFILDLSGLVKFDKMALAQTLLFGYALGTRTLFDNVHRIQPSSLIIIDTRKCEIRTEILHIFNFEIKNNRDIEIDQNVAELVQRFRYACNKRAGIFQNKKNILSLSGGLDSRSVAAGLYKESCNFTSVTRLSFDRSESADTKLAKQLAATYKTECREIYSDTLKGHDLLTLLRIKNGLNFLGMSNLIPYFQKVSELYGPNINFFTGDGGDKVFPDLRPYKKLRNIDELVSYIVSSQQRISIDQVAELTQINQNEIIKELKDNFLSYPETDYDYKFIHFIVYERGFKWLFEGEDRNRFYFWSVSPFYSLPFLNYAMNCPDTQKANYRLYRKFLLTLAPETANIKNKDWNLTIVSKKLELHFFVQSLISRIPRNIKNILKKKMDESQRAYSPNSVIMTCLRNQISSCNKIYDYLSEKAIKGSIDTFNKNQIDILFTIVSIIEDLECEQSELENYSEYDV</sequence>
<organism evidence="5 6">
    <name type="scientific">candidate division WS5 bacterium</name>
    <dbReference type="NCBI Taxonomy" id="2093353"/>
    <lineage>
        <taxon>Bacteria</taxon>
        <taxon>candidate division WS5</taxon>
    </lineage>
</organism>
<reference evidence="5 6" key="1">
    <citation type="journal article" date="2017" name="ISME J.">
        <title>Energy and carbon metabolisms in a deep terrestrial subsurface fluid microbial community.</title>
        <authorList>
            <person name="Momper L."/>
            <person name="Jungbluth S.P."/>
            <person name="Lee M.D."/>
            <person name="Amend J.P."/>
        </authorList>
    </citation>
    <scope>NUCLEOTIDE SEQUENCE [LARGE SCALE GENOMIC DNA]</scope>
    <source>
        <strain evidence="5">SURF_29</strain>
    </source>
</reference>
<gene>
    <name evidence="5" type="ORF">C4544_04260</name>
</gene>